<protein>
    <submittedName>
        <fullName evidence="2">Ferredoxin</fullName>
    </submittedName>
</protein>
<evidence type="ECO:0000313" key="3">
    <source>
        <dbReference type="Proteomes" id="UP001238163"/>
    </source>
</evidence>
<comment type="caution">
    <text evidence="2">The sequence shown here is derived from an EMBL/GenBank/DDBJ whole genome shotgun (WGS) entry which is preliminary data.</text>
</comment>
<dbReference type="PANTHER" id="PTHR42827">
    <property type="entry name" value="IRON-SULFUR CLUSTER-BINDING PROTEIN-RELATED"/>
    <property type="match status" value="1"/>
</dbReference>
<proteinExistence type="predicted"/>
<dbReference type="AlphaFoldDB" id="A0AAE4AM36"/>
<dbReference type="EMBL" id="JAUSVL010000001">
    <property type="protein sequence ID" value="MDQ0288939.1"/>
    <property type="molecule type" value="Genomic_DNA"/>
</dbReference>
<dbReference type="Proteomes" id="UP001238163">
    <property type="component" value="Unassembled WGS sequence"/>
</dbReference>
<dbReference type="PROSITE" id="PS51379">
    <property type="entry name" value="4FE4S_FER_2"/>
    <property type="match status" value="1"/>
</dbReference>
<gene>
    <name evidence="2" type="ORF">J3R75_001046</name>
</gene>
<keyword evidence="3" id="KW-1185">Reference proteome</keyword>
<dbReference type="PANTHER" id="PTHR42827:SF1">
    <property type="entry name" value="IRON-SULFUR CLUSTER-BINDING PROTEIN"/>
    <property type="match status" value="1"/>
</dbReference>
<dbReference type="RefSeq" id="WP_307260279.1">
    <property type="nucleotide sequence ID" value="NZ_JAUSVL010000001.1"/>
</dbReference>
<accession>A0AAE4AM36</accession>
<reference evidence="2" key="1">
    <citation type="submission" date="2023-07" db="EMBL/GenBank/DDBJ databases">
        <title>Genomic Encyclopedia of Type Strains, Phase IV (KMG-IV): sequencing the most valuable type-strain genomes for metagenomic binning, comparative biology and taxonomic classification.</title>
        <authorList>
            <person name="Goeker M."/>
        </authorList>
    </citation>
    <scope>NUCLEOTIDE SEQUENCE</scope>
    <source>
        <strain evidence="2">DSM 24202</strain>
    </source>
</reference>
<feature type="domain" description="4Fe-4S ferredoxin-type" evidence="1">
    <location>
        <begin position="181"/>
        <end position="210"/>
    </location>
</feature>
<name>A0AAE4AM36_9BACT</name>
<organism evidence="2 3">
    <name type="scientific">Oligosphaera ethanolica</name>
    <dbReference type="NCBI Taxonomy" id="760260"/>
    <lineage>
        <taxon>Bacteria</taxon>
        <taxon>Pseudomonadati</taxon>
        <taxon>Lentisphaerota</taxon>
        <taxon>Oligosphaeria</taxon>
        <taxon>Oligosphaerales</taxon>
        <taxon>Oligosphaeraceae</taxon>
        <taxon>Oligosphaera</taxon>
    </lineage>
</organism>
<sequence length="347" mass="39065">MITAQEVKAHAKRLGADLVGISPMSRFEGAPKQMDARYIFPNAKSMIVLGFRIARGTLRGIEEGTLFSNYPSMGYAAINQIYGPMVLWNLTRILEDEGHETIPMLNANGGEALNPVTGKFRKGWSRPVADGKPYPDVLVHFRLAAYMAGLGEIGWSKVFLTPEFGPRQRFAILLTDAELEPDPIYEGKICDRCKLCVKHCHGNAISMDESVKVTVAGHELEWNKLDPLACEKGIQGGLGKELSPFDGEYPRMYGYGRAIEGACGCIRACMMHLEERKKIKNLFHNKFRSTPQWEIDRSKPYELTQDVLDYYGKKDMIEDVDEYIKYNARDNYGTANKKTDKPNPLID</sequence>
<dbReference type="InterPro" id="IPR017896">
    <property type="entry name" value="4Fe4S_Fe-S-bd"/>
</dbReference>
<evidence type="ECO:0000259" key="1">
    <source>
        <dbReference type="PROSITE" id="PS51379"/>
    </source>
</evidence>
<evidence type="ECO:0000313" key="2">
    <source>
        <dbReference type="EMBL" id="MDQ0288939.1"/>
    </source>
</evidence>